<keyword evidence="3" id="KW-1185">Reference proteome</keyword>
<dbReference type="EMBL" id="MU839838">
    <property type="protein sequence ID" value="KAK1753080.1"/>
    <property type="molecule type" value="Genomic_DNA"/>
</dbReference>
<organism evidence="2 3">
    <name type="scientific">Echria macrotheca</name>
    <dbReference type="NCBI Taxonomy" id="438768"/>
    <lineage>
        <taxon>Eukaryota</taxon>
        <taxon>Fungi</taxon>
        <taxon>Dikarya</taxon>
        <taxon>Ascomycota</taxon>
        <taxon>Pezizomycotina</taxon>
        <taxon>Sordariomycetes</taxon>
        <taxon>Sordariomycetidae</taxon>
        <taxon>Sordariales</taxon>
        <taxon>Schizotheciaceae</taxon>
        <taxon>Echria</taxon>
    </lineage>
</organism>
<comment type="caution">
    <text evidence="2">The sequence shown here is derived from an EMBL/GenBank/DDBJ whole genome shotgun (WGS) entry which is preliminary data.</text>
</comment>
<sequence>MRGARVITWECVERLRWLDPPLLPLHAIRAQSTCNSPISRRTTTKKPHVKSAEEGSTFRFKRVSVPSRDGDNATSEKPVSQKKLEAISKAEVRFGETQGIWGSAKALRRFYTNFNKHEPTARRILAELHSASEDGARQVARRGFRDFLMHRRRAARETGSAAYFGDDWLEGNSPSRDDNAELDHWAWILSANPDTAIERFISDDRPKPIFLLLMLVGRDQVIREPQIFVSLLQYIFKHHLDIPPTSQDQRSFQLTWMHFVVLLNRLASNCLESWPKLLPSVSRLAVVFIERMPAKLEGSQAHAQAMRSEVFNHALRIFAKPPAINPLDDMEFNWEAQKIMLVLSSRLQPSLYVTRDGYRSIRRVLAALPKSVQEKEVSQRASKTWPPYRRDWDGRDERRRPEDNLSRVVRAGVLQREAGYARDPVDRALDILGGSGTGMSPSIQTRALLPVVWTEEKANLNIFTEWSARIIATRNAREAWREFNEPPQSGLKPNAIIYAEMFQKLFAREVHDASVVPGDGKEVFPVYDGNLSPFEIARITPPEPKDLYQMMLLSGLRPTGSCLGVLLKNSETKEEALRYLQDSPFKAVAPMLREGSFDRPDCATLLPELPLSILYAWIRMLCRTHARQPGHATGAASNVSKHIEEAVRLASAYHKHNPVVSETDRVPSYLILDALANDKVLYSSHGPHYNISGTLSVFMKVWQQLVRLKGVDEKLFEQLCKIARKSLRLTTFKDTETGQVHMGGEWADDRLLKSREHQFLQVYIWLKETFDMLNAPVREFSVAGDDPLTTAHKITAAHVYHYMRALGVIGDWREMVRLMHWIYDAWDQDGLLRAARNPGDVGYNHITRTFSYFASVGQRVVDPETFLALQERLEELKIMKGCRWVWPEETDDELDIEVDVAVAKQWWAVKELLDSENDPTVGDLRRQVREIMKGSGEAKNGSKDAS</sequence>
<dbReference type="AlphaFoldDB" id="A0AAJ0B7E8"/>
<feature type="region of interest" description="Disordered" evidence="1">
    <location>
        <begin position="36"/>
        <end position="82"/>
    </location>
</feature>
<proteinExistence type="predicted"/>
<reference evidence="2" key="1">
    <citation type="submission" date="2023-06" db="EMBL/GenBank/DDBJ databases">
        <title>Genome-scale phylogeny and comparative genomics of the fungal order Sordariales.</title>
        <authorList>
            <consortium name="Lawrence Berkeley National Laboratory"/>
            <person name="Hensen N."/>
            <person name="Bonometti L."/>
            <person name="Westerberg I."/>
            <person name="Brannstrom I.O."/>
            <person name="Guillou S."/>
            <person name="Cros-Aarteil S."/>
            <person name="Calhoun S."/>
            <person name="Haridas S."/>
            <person name="Kuo A."/>
            <person name="Mondo S."/>
            <person name="Pangilinan J."/>
            <person name="Riley R."/>
            <person name="Labutti K."/>
            <person name="Andreopoulos B."/>
            <person name="Lipzen A."/>
            <person name="Chen C."/>
            <person name="Yanf M."/>
            <person name="Daum C."/>
            <person name="Ng V."/>
            <person name="Clum A."/>
            <person name="Steindorff A."/>
            <person name="Ohm R."/>
            <person name="Martin F."/>
            <person name="Silar P."/>
            <person name="Natvig D."/>
            <person name="Lalanne C."/>
            <person name="Gautier V."/>
            <person name="Ament-Velasquez S.L."/>
            <person name="Kruys A."/>
            <person name="Hutchinson M.I."/>
            <person name="Powell A.J."/>
            <person name="Barry K."/>
            <person name="Miller A.N."/>
            <person name="Grigoriev I.V."/>
            <person name="Debuchy R."/>
            <person name="Gladieux P."/>
            <person name="Thoren M.H."/>
            <person name="Johannesson H."/>
        </authorList>
    </citation>
    <scope>NUCLEOTIDE SEQUENCE</scope>
    <source>
        <strain evidence="2">PSN4</strain>
    </source>
</reference>
<evidence type="ECO:0000313" key="2">
    <source>
        <dbReference type="EMBL" id="KAK1753080.1"/>
    </source>
</evidence>
<dbReference type="Proteomes" id="UP001239445">
    <property type="component" value="Unassembled WGS sequence"/>
</dbReference>
<protein>
    <submittedName>
        <fullName evidence="2">Uncharacterized protein</fullName>
    </submittedName>
</protein>
<accession>A0AAJ0B7E8</accession>
<gene>
    <name evidence="2" type="ORF">QBC47DRAFT_326984</name>
</gene>
<name>A0AAJ0B7E8_9PEZI</name>
<evidence type="ECO:0000256" key="1">
    <source>
        <dbReference type="SAM" id="MobiDB-lite"/>
    </source>
</evidence>
<evidence type="ECO:0000313" key="3">
    <source>
        <dbReference type="Proteomes" id="UP001239445"/>
    </source>
</evidence>